<dbReference type="GeneTree" id="ENSGT01030000234633"/>
<dbReference type="PROSITE" id="PS51041">
    <property type="entry name" value="EMI"/>
    <property type="match status" value="1"/>
</dbReference>
<evidence type="ECO:0000256" key="4">
    <source>
        <dbReference type="ARBA" id="ARBA00023157"/>
    </source>
</evidence>
<reference evidence="9" key="1">
    <citation type="submission" date="2011-08" db="EMBL/GenBank/DDBJ databases">
        <title>The draft genome of Latimeria chalumnae.</title>
        <authorList>
            <person name="Di Palma F."/>
            <person name="Alfoldi J."/>
            <person name="Johnson J."/>
            <person name="Berlin A."/>
            <person name="Gnerre S."/>
            <person name="Jaffe D."/>
            <person name="MacCallum I."/>
            <person name="Young S."/>
            <person name="Walker B.J."/>
            <person name="Lander E."/>
            <person name="Lindblad-Toh K."/>
        </authorList>
    </citation>
    <scope>NUCLEOTIDE SEQUENCE [LARGE SCALE GENOMIC DNA]</scope>
    <source>
        <strain evidence="9">Wild caught</strain>
    </source>
</reference>
<proteinExistence type="predicted"/>
<accession>H3B931</accession>
<reference evidence="8" key="3">
    <citation type="submission" date="2025-09" db="UniProtKB">
        <authorList>
            <consortium name="Ensembl"/>
        </authorList>
    </citation>
    <scope>IDENTIFICATION</scope>
</reference>
<dbReference type="InParanoid" id="H3B931"/>
<evidence type="ECO:0000259" key="7">
    <source>
        <dbReference type="PROSITE" id="PS51041"/>
    </source>
</evidence>
<evidence type="ECO:0000313" key="9">
    <source>
        <dbReference type="Proteomes" id="UP000008672"/>
    </source>
</evidence>
<dbReference type="PANTHER" id="PTHR15427:SF2">
    <property type="entry name" value="EMILIN-3"/>
    <property type="match status" value="1"/>
</dbReference>
<organism evidence="8 9">
    <name type="scientific">Latimeria chalumnae</name>
    <name type="common">Coelacanth</name>
    <dbReference type="NCBI Taxonomy" id="7897"/>
    <lineage>
        <taxon>Eukaryota</taxon>
        <taxon>Metazoa</taxon>
        <taxon>Chordata</taxon>
        <taxon>Craniata</taxon>
        <taxon>Vertebrata</taxon>
        <taxon>Euteleostomi</taxon>
        <taxon>Coelacanthiformes</taxon>
        <taxon>Coelacanthidae</taxon>
        <taxon>Latimeria</taxon>
    </lineage>
</organism>
<keyword evidence="2" id="KW-0964">Secreted</keyword>
<dbReference type="Proteomes" id="UP000008672">
    <property type="component" value="Unassembled WGS sequence"/>
</dbReference>
<evidence type="ECO:0000256" key="2">
    <source>
        <dbReference type="ARBA" id="ARBA00022525"/>
    </source>
</evidence>
<feature type="signal peptide" evidence="6">
    <location>
        <begin position="1"/>
        <end position="16"/>
    </location>
</feature>
<dbReference type="OMA" id="EDCQNKN"/>
<reference evidence="8" key="2">
    <citation type="submission" date="2025-08" db="UniProtKB">
        <authorList>
            <consortium name="Ensembl"/>
        </authorList>
    </citation>
    <scope>IDENTIFICATION</scope>
</reference>
<feature type="domain" description="EMI" evidence="7">
    <location>
        <begin position="49"/>
        <end position="125"/>
    </location>
</feature>
<evidence type="ECO:0000256" key="6">
    <source>
        <dbReference type="SAM" id="SignalP"/>
    </source>
</evidence>
<dbReference type="EMBL" id="AFYH01056756">
    <property type="status" value="NOT_ANNOTATED_CDS"/>
    <property type="molecule type" value="Genomic_DNA"/>
</dbReference>
<feature type="coiled-coil region" evidence="5">
    <location>
        <begin position="345"/>
        <end position="372"/>
    </location>
</feature>
<dbReference type="Ensembl" id="ENSLACT00000018535.1">
    <property type="protein sequence ID" value="ENSLACP00000018402.1"/>
    <property type="gene ID" value="ENSLACG00000016208.1"/>
</dbReference>
<keyword evidence="4" id="KW-1015">Disulfide bond</keyword>
<evidence type="ECO:0000313" key="8">
    <source>
        <dbReference type="Ensembl" id="ENSLACP00000018402.1"/>
    </source>
</evidence>
<evidence type="ECO:0000256" key="1">
    <source>
        <dbReference type="ARBA" id="ARBA00004613"/>
    </source>
</evidence>
<dbReference type="HOGENOM" id="CLU_011705_1_0_1"/>
<dbReference type="eggNOG" id="ENOG502QV8J">
    <property type="taxonomic scope" value="Eukaryota"/>
</dbReference>
<keyword evidence="5" id="KW-0175">Coiled coil</keyword>
<comment type="subcellular location">
    <subcellularLocation>
        <location evidence="1">Secreted</location>
    </subcellularLocation>
</comment>
<dbReference type="InterPro" id="IPR050392">
    <property type="entry name" value="Collagen/C1q_domain"/>
</dbReference>
<dbReference type="EMBL" id="AFYH01056757">
    <property type="status" value="NOT_ANNOTATED_CDS"/>
    <property type="molecule type" value="Genomic_DNA"/>
</dbReference>
<dbReference type="GO" id="GO:0005576">
    <property type="term" value="C:extracellular region"/>
    <property type="evidence" value="ECO:0007669"/>
    <property type="project" value="UniProtKB-SubCell"/>
</dbReference>
<dbReference type="GO" id="GO:0031012">
    <property type="term" value="C:extracellular matrix"/>
    <property type="evidence" value="ECO:0007669"/>
    <property type="project" value="TreeGrafter"/>
</dbReference>
<dbReference type="AlphaFoldDB" id="H3B931"/>
<dbReference type="InterPro" id="IPR011489">
    <property type="entry name" value="EMI_domain"/>
</dbReference>
<protein>
    <submittedName>
        <fullName evidence="8">Elastin microfibril interfacer 3</fullName>
    </submittedName>
</protein>
<dbReference type="PANTHER" id="PTHR15427">
    <property type="entry name" value="EMILIN ELASTIN MICROFIBRIL INTERFACE-LOCATED PROTEIN ELASTIN MICROFIBRIL INTERFACER"/>
    <property type="match status" value="1"/>
</dbReference>
<keyword evidence="9" id="KW-1185">Reference proteome</keyword>
<gene>
    <name evidence="8" type="primary">EMILIN3</name>
</gene>
<feature type="chain" id="PRO_5003580276" evidence="6">
    <location>
        <begin position="17"/>
        <end position="781"/>
    </location>
</feature>
<sequence>MLNCFLIVSFLVATDAKGIYYPKPYRSSYNLYTSGSAPHYKPGKPIGRHKNYCAFIVQRNITCIMQDGTETYIKAEYHKCAWGQKCPGVVMYRSFFKPKYKVGYKTITELEWRCCPGFSGDACQDGPTSLPELLPPFPGYKAPPGHKLPPDHRTFPGPKTPPGQKKGYYGKQMPGIIGEKIDHLEEEVRRLSQSFDNLQAMVNGFGDHLRLAIQEDTNKMIGSLMANPRVPDSTVGFGVIPDGVVDTVDKAGVTYPGVGDLMGRVTEVTNVLKTKTDLLDDVHGMVLGHDDQIKHLLEASRPSPLTSIDLLDEYINSRLTNFKAEILDGFEKRLTTVQNACDFRIKEIQQKCEEEKAANLRLQESLDGKETELKKDIAHLETQIQGLTVVENCCSNINYLTERLNHLEDSLQGISDYQKNLHSRFDNEMSQFSTVTLENFFDSRLEDIEARINATEREAKERCHDMEGNVRGLLGSEVDGVKILFDDKLKTLEDRFMTIVEELSNVSAPVTLDGDVIPLLETEIEILQSRLTTLEHLCTTNCNSISKEVGTMKTKIEDCQNGNQDILSKLDNNSDLLQKLNSTIFEIQRKFEEEETQSLQGEITLLKISLSSVNKSLRGVKDSVKKYADELGHVNSTREQHEHKITDDVHLIQDLVNSQGSQLMFSNKRIHDLKGELERIKSRLMTDLRNCKHVAYDIQKEVSQVENRVKEVENMCSSLGGITGSLDIIKEGLDKHAGSLWGLLDQMSGTIATHSQEISVLRDGLNDCRVKITEITKDNHP</sequence>
<name>H3B931_LATCH</name>
<evidence type="ECO:0000256" key="3">
    <source>
        <dbReference type="ARBA" id="ARBA00022729"/>
    </source>
</evidence>
<dbReference type="FunCoup" id="H3B931">
    <property type="interactions" value="241"/>
</dbReference>
<evidence type="ECO:0000256" key="5">
    <source>
        <dbReference type="SAM" id="Coils"/>
    </source>
</evidence>
<keyword evidence="3 6" id="KW-0732">Signal</keyword>
<dbReference type="Pfam" id="PF07546">
    <property type="entry name" value="EMI"/>
    <property type="match status" value="1"/>
</dbReference>